<evidence type="ECO:0000256" key="7">
    <source>
        <dbReference type="ARBA" id="ARBA00022989"/>
    </source>
</evidence>
<evidence type="ECO:0000256" key="4">
    <source>
        <dbReference type="ARBA" id="ARBA00022692"/>
    </source>
</evidence>
<dbReference type="Pfam" id="PF00005">
    <property type="entry name" value="ABC_tran"/>
    <property type="match status" value="2"/>
</dbReference>
<dbReference type="InterPro" id="IPR034001">
    <property type="entry name" value="ABCG_PDR_1"/>
</dbReference>
<dbReference type="Pfam" id="PF01061">
    <property type="entry name" value="ABC2_membrane"/>
    <property type="match status" value="2"/>
</dbReference>
<dbReference type="CDD" id="cd03233">
    <property type="entry name" value="ABCG_PDR_domain1"/>
    <property type="match status" value="1"/>
</dbReference>
<feature type="transmembrane region" description="Helical" evidence="10">
    <location>
        <begin position="1392"/>
        <end position="1413"/>
    </location>
</feature>
<feature type="transmembrane region" description="Helical" evidence="10">
    <location>
        <begin position="636"/>
        <end position="661"/>
    </location>
</feature>
<feature type="transmembrane region" description="Helical" evidence="10">
    <location>
        <begin position="808"/>
        <end position="830"/>
    </location>
</feature>
<dbReference type="InterPro" id="IPR043926">
    <property type="entry name" value="ABCG_dom"/>
</dbReference>
<comment type="similarity">
    <text evidence="2">Belongs to the ABC transporter superfamily. ABCG family. PDR (TC 3.A.1.205) subfamily.</text>
</comment>
<keyword evidence="6" id="KW-0067">ATP-binding</keyword>
<dbReference type="Pfam" id="PF19055">
    <property type="entry name" value="ABC2_membrane_7"/>
    <property type="match status" value="1"/>
</dbReference>
<dbReference type="InterPro" id="IPR003439">
    <property type="entry name" value="ABC_transporter-like_ATP-bd"/>
</dbReference>
<dbReference type="SUPFAM" id="SSF52540">
    <property type="entry name" value="P-loop containing nucleoside triphosphate hydrolases"/>
    <property type="match status" value="2"/>
</dbReference>
<keyword evidence="4 10" id="KW-0812">Transmembrane</keyword>
<dbReference type="PROSITE" id="PS00211">
    <property type="entry name" value="ABC_TRANSPORTER_1"/>
    <property type="match status" value="1"/>
</dbReference>
<dbReference type="GO" id="GO:0016020">
    <property type="term" value="C:membrane"/>
    <property type="evidence" value="ECO:0007669"/>
    <property type="project" value="UniProtKB-SubCell"/>
</dbReference>
<dbReference type="Pfam" id="PF14510">
    <property type="entry name" value="ABC_trans_N"/>
    <property type="match status" value="1"/>
</dbReference>
<dbReference type="PANTHER" id="PTHR19241">
    <property type="entry name" value="ATP-BINDING CASSETTE TRANSPORTER"/>
    <property type="match status" value="1"/>
</dbReference>
<evidence type="ECO:0000256" key="2">
    <source>
        <dbReference type="ARBA" id="ARBA00006012"/>
    </source>
</evidence>
<evidence type="ECO:0000259" key="11">
    <source>
        <dbReference type="PROSITE" id="PS50893"/>
    </source>
</evidence>
<feature type="compositionally biased region" description="Polar residues" evidence="9">
    <location>
        <begin position="48"/>
        <end position="57"/>
    </location>
</feature>
<feature type="region of interest" description="Disordered" evidence="9">
    <location>
        <begin position="1"/>
        <end position="77"/>
    </location>
</feature>
<comment type="subcellular location">
    <subcellularLocation>
        <location evidence="1">Membrane</location>
        <topology evidence="1">Multi-pass membrane protein</topology>
    </subcellularLocation>
</comment>
<dbReference type="PROSITE" id="PS50893">
    <property type="entry name" value="ABC_TRANSPORTER_2"/>
    <property type="match status" value="2"/>
</dbReference>
<dbReference type="EMBL" id="JAAAIP010000063">
    <property type="protein sequence ID" value="KAG0327162.1"/>
    <property type="molecule type" value="Genomic_DNA"/>
</dbReference>
<dbReference type="InterPro" id="IPR017871">
    <property type="entry name" value="ABC_transporter-like_CS"/>
</dbReference>
<feature type="domain" description="ABC transporter" evidence="11">
    <location>
        <begin position="196"/>
        <end position="445"/>
    </location>
</feature>
<evidence type="ECO:0000313" key="13">
    <source>
        <dbReference type="Proteomes" id="UP000738325"/>
    </source>
</evidence>
<keyword evidence="3" id="KW-0813">Transport</keyword>
<keyword evidence="7 10" id="KW-1133">Transmembrane helix</keyword>
<feature type="transmembrane region" description="Helical" evidence="10">
    <location>
        <begin position="597"/>
        <end position="616"/>
    </location>
</feature>
<dbReference type="InterPro" id="IPR003593">
    <property type="entry name" value="AAA+_ATPase"/>
</dbReference>
<keyword evidence="8 10" id="KW-0472">Membrane</keyword>
<evidence type="ECO:0000256" key="3">
    <source>
        <dbReference type="ARBA" id="ARBA00022448"/>
    </source>
</evidence>
<evidence type="ECO:0000256" key="9">
    <source>
        <dbReference type="SAM" id="MobiDB-lite"/>
    </source>
</evidence>
<sequence length="1543" mass="173527">MSNPSETTLGGAESRHDNLHSTSTAPPAPSSQIDSHNPQSPNPELHQTDTIISGFENSNEKKLNDGDANQNENSHHGTYEDAISGCWGEGPSRVNVVGAESDYRDLERKLSSRSSLYRVVPSEKADDSSDDFDLTNYIQDMMPQYQAAGIKRRYLSVAWENLEVLGEGVGAKHIATFADPFIGIANLFNPVFWAKKCFSNRTKIPKVITKTIIYPMNGFCRDGEMILVLGRPGAGCSTLLRVLANKRKNYKQITGDVTYGPFTAGDIAKRHRGEVLYNQEDDYHYPTLTVRQTLEMALKTKTPSKRLQTHRKDFVQEFLGVLTKMYGLTKQVDTTVGNAFIRGISGGERKRLSIAEQMATRSTVNMWDGTTRGLDASSALDYAKSLRVQTNLLNKATIVTIYQASENIYDLFDKTILLYDGRCIYFGPANEARQYFIDLGFECPARQTTADFLTAVTDLHECKVRAGFEGLVPRTPKDFEDAYRASEYYTTEEQQRIEYQRKVCEDHPAEEFTEAAKQQKQKRVSVKNPYTINFVGQVKALTVRQFQLTRGDMTAVISRYLSNASDFALVIKALIVGSVFFLLPLNASGAFTRGGVLFFSLLFNSLISQAELPNALQGRPVLYKHKGFAMYRPAAFAIAQICVDVPLVICQIVLFSVVLYFMAGLQRTFVKWLLFVIILFLGSICMVAFFRMWAAVSATFDAASRNSGLCLLAMILYSGYMIPYQSMHPWFIWIFWINPLAYAFKALISNEMFGLTFDCSGTGLVPNGPTYTNPAYQTCTLVGAKPGLTTVDGSDYLFAAFRYKTSEIGLDILAVILFWLLFVFINCIALEKIEFGKGGFSTKVYKKGVHIVHPNLKDEESLIENSASTVNTVNSVDASMPVVGEKNESTIEIKDMVKGSVFAWEGLSYVVPYKHDPSGKKQLLTDIAGIVKPGRMTALVGSSGAGKTTLLDVLAQRKNIGTVSGIVEVDGEPLRRDFQRTTGYCEQLDVHVPQSTIREALQFSAYLRQPESVSIEEKDAYVEEIIKILEMEEIADAIIGTSESGLGISVEERKRVTIGVELVAKPKLLFLDEPTSGLDAQASYNIMRFMRKLTDQGQAILCTIHQPSSQLFAFFDDLLLLGKGGRTVYFGDLGVDSKVLIKYFERNGAPKCGLDANPAEYALDVVNAHHSHLDWPSIWDASEERTNLLNAIRDTRKHPAIAEGTQDSHHWYHRRHQEAIHDDTLEYAASTKTQYKYVMRRMQRTYFRLPQYNFGRIFMMVIFALLNGFSFFHLGTSRIDLQSRVFVIFQILVMGALLVNMVEPRFHMERQWYYRELSGKYYGWKPFAVSIVLVEVPYVILAATVFFLIFYWTVGFVSSSILTFFTWLMVIIFCLFAITLGQVIAALTPSTAVAALLNPFVFSSLNLFCGVIIPKNAMPKFWSSWMFWLDPYHYLVEALVSVQLHNVPVHCKTSEFSVFNPPSGQTCAQYAAEFMKTATGYINNPDDTTGCQYCLYSLGQDFYQGLSFDFAHHWRNLGIICVYLTFNITVIFVGIRFLKWNKR</sequence>
<dbReference type="Gene3D" id="3.40.50.300">
    <property type="entry name" value="P-loop containing nucleotide triphosphate hydrolases"/>
    <property type="match status" value="2"/>
</dbReference>
<dbReference type="InterPro" id="IPR029481">
    <property type="entry name" value="ABC_trans_N"/>
</dbReference>
<name>A0A9P6UZE2_9FUNG</name>
<accession>A0A9P6UZE2</accession>
<feature type="transmembrane region" description="Helical" evidence="10">
    <location>
        <begin position="706"/>
        <end position="723"/>
    </location>
</feature>
<feature type="transmembrane region" description="Helical" evidence="10">
    <location>
        <begin position="730"/>
        <end position="748"/>
    </location>
</feature>
<feature type="domain" description="ABC transporter" evidence="11">
    <location>
        <begin position="891"/>
        <end position="1149"/>
    </location>
</feature>
<feature type="transmembrane region" description="Helical" evidence="10">
    <location>
        <begin position="673"/>
        <end position="694"/>
    </location>
</feature>
<evidence type="ECO:0000256" key="8">
    <source>
        <dbReference type="ARBA" id="ARBA00023136"/>
    </source>
</evidence>
<dbReference type="CDD" id="cd03232">
    <property type="entry name" value="ABCG_PDR_domain2"/>
    <property type="match status" value="1"/>
</dbReference>
<dbReference type="Pfam" id="PF06422">
    <property type="entry name" value="PDR_CDR"/>
    <property type="match status" value="1"/>
</dbReference>
<organism evidence="12 13">
    <name type="scientific">Dissophora globulifera</name>
    <dbReference type="NCBI Taxonomy" id="979702"/>
    <lineage>
        <taxon>Eukaryota</taxon>
        <taxon>Fungi</taxon>
        <taxon>Fungi incertae sedis</taxon>
        <taxon>Mucoromycota</taxon>
        <taxon>Mortierellomycotina</taxon>
        <taxon>Mortierellomycetes</taxon>
        <taxon>Mortierellales</taxon>
        <taxon>Mortierellaceae</taxon>
        <taxon>Dissophora</taxon>
    </lineage>
</organism>
<feature type="transmembrane region" description="Helical" evidence="10">
    <location>
        <begin position="1286"/>
        <end position="1306"/>
    </location>
</feature>
<dbReference type="InterPro" id="IPR027417">
    <property type="entry name" value="P-loop_NTPase"/>
</dbReference>
<dbReference type="InterPro" id="IPR013525">
    <property type="entry name" value="ABC2_TM"/>
</dbReference>
<evidence type="ECO:0000256" key="5">
    <source>
        <dbReference type="ARBA" id="ARBA00022741"/>
    </source>
</evidence>
<dbReference type="OrthoDB" id="245989at2759"/>
<feature type="transmembrane region" description="Helical" evidence="10">
    <location>
        <begin position="1254"/>
        <end position="1274"/>
    </location>
</feature>
<comment type="caution">
    <text evidence="12">The sequence shown here is derived from an EMBL/GenBank/DDBJ whole genome shotgun (WGS) entry which is preliminary data.</text>
</comment>
<feature type="transmembrane region" description="Helical" evidence="10">
    <location>
        <begin position="567"/>
        <end position="585"/>
    </location>
</feature>
<evidence type="ECO:0000256" key="1">
    <source>
        <dbReference type="ARBA" id="ARBA00004141"/>
    </source>
</evidence>
<evidence type="ECO:0000256" key="6">
    <source>
        <dbReference type="ARBA" id="ARBA00022840"/>
    </source>
</evidence>
<feature type="transmembrane region" description="Helical" evidence="10">
    <location>
        <begin position="1517"/>
        <end position="1538"/>
    </location>
</feature>
<reference evidence="12" key="1">
    <citation type="journal article" date="2020" name="Fungal Divers.">
        <title>Resolving the Mortierellaceae phylogeny through synthesis of multi-gene phylogenetics and phylogenomics.</title>
        <authorList>
            <person name="Vandepol N."/>
            <person name="Liber J."/>
            <person name="Desiro A."/>
            <person name="Na H."/>
            <person name="Kennedy M."/>
            <person name="Barry K."/>
            <person name="Grigoriev I.V."/>
            <person name="Miller A.N."/>
            <person name="O'Donnell K."/>
            <person name="Stajich J.E."/>
            <person name="Bonito G."/>
        </authorList>
    </citation>
    <scope>NUCLEOTIDE SEQUENCE</scope>
    <source>
        <strain evidence="12">REB-010B</strain>
    </source>
</reference>
<evidence type="ECO:0000256" key="10">
    <source>
        <dbReference type="SAM" id="Phobius"/>
    </source>
</evidence>
<feature type="transmembrane region" description="Helical" evidence="10">
    <location>
        <begin position="1364"/>
        <end position="1385"/>
    </location>
</feature>
<dbReference type="GO" id="GO:0140359">
    <property type="term" value="F:ABC-type transporter activity"/>
    <property type="evidence" value="ECO:0007669"/>
    <property type="project" value="InterPro"/>
</dbReference>
<dbReference type="Proteomes" id="UP000738325">
    <property type="component" value="Unassembled WGS sequence"/>
</dbReference>
<dbReference type="GO" id="GO:0016887">
    <property type="term" value="F:ATP hydrolysis activity"/>
    <property type="evidence" value="ECO:0007669"/>
    <property type="project" value="InterPro"/>
</dbReference>
<protein>
    <recommendedName>
        <fullName evidence="11">ABC transporter domain-containing protein</fullName>
    </recommendedName>
</protein>
<gene>
    <name evidence="12" type="ORF">BGZ99_008252</name>
</gene>
<proteinExistence type="inferred from homology"/>
<keyword evidence="13" id="KW-1185">Reference proteome</keyword>
<evidence type="ECO:0000313" key="12">
    <source>
        <dbReference type="EMBL" id="KAG0327162.1"/>
    </source>
</evidence>
<dbReference type="FunFam" id="3.40.50.300:FF:000054">
    <property type="entry name" value="ABC multidrug transporter atrF"/>
    <property type="match status" value="1"/>
</dbReference>
<keyword evidence="5" id="KW-0547">Nucleotide-binding</keyword>
<dbReference type="GO" id="GO:0005524">
    <property type="term" value="F:ATP binding"/>
    <property type="evidence" value="ECO:0007669"/>
    <property type="project" value="UniProtKB-KW"/>
</dbReference>
<dbReference type="SMART" id="SM00382">
    <property type="entry name" value="AAA"/>
    <property type="match status" value="2"/>
</dbReference>
<feature type="transmembrane region" description="Helical" evidence="10">
    <location>
        <begin position="1327"/>
        <end position="1352"/>
    </location>
</feature>
<dbReference type="InterPro" id="IPR034003">
    <property type="entry name" value="ABCG_PDR_2"/>
</dbReference>
<dbReference type="InterPro" id="IPR010929">
    <property type="entry name" value="PDR_CDR_ABC"/>
</dbReference>